<evidence type="ECO:0000313" key="4">
    <source>
        <dbReference type="EMBL" id="KAL3397854.1"/>
    </source>
</evidence>
<sequence length="177" mass="20728">MNNANTDNYQPCPNLTSTFKTPRVYWYQNDCAIFIRIMLVDVEKYYLKVDCDSLIFRTSCNDQKYFWGINLCGTVIAEKTSHKNVGREIKICLIKAHKWNDWPRLQMNMEKNQFILRDPDHIVKKSWDNPYANAGERESFAEYKKRMNITNIGPPESSDSGSESDDEKLIGHDLNDF</sequence>
<protein>
    <recommendedName>
        <fullName evidence="3">CS domain-containing protein</fullName>
    </recommendedName>
</protein>
<dbReference type="InterPro" id="IPR008978">
    <property type="entry name" value="HSP20-like_chaperone"/>
</dbReference>
<gene>
    <name evidence="4" type="ORF">TKK_008587</name>
</gene>
<evidence type="ECO:0000256" key="2">
    <source>
        <dbReference type="SAM" id="MobiDB-lite"/>
    </source>
</evidence>
<feature type="region of interest" description="Disordered" evidence="2">
    <location>
        <begin position="149"/>
        <end position="177"/>
    </location>
</feature>
<dbReference type="AlphaFoldDB" id="A0ABD2WXL6"/>
<reference evidence="4 5" key="1">
    <citation type="journal article" date="2024" name="bioRxiv">
        <title>A reference genome for Trichogramma kaykai: A tiny desert-dwelling parasitoid wasp with competing sex-ratio distorters.</title>
        <authorList>
            <person name="Culotta J."/>
            <person name="Lindsey A.R."/>
        </authorList>
    </citation>
    <scope>NUCLEOTIDE SEQUENCE [LARGE SCALE GENOMIC DNA]</scope>
    <source>
        <strain evidence="4 5">KSX58</strain>
    </source>
</reference>
<name>A0ABD2WXL6_9HYME</name>
<keyword evidence="5" id="KW-1185">Reference proteome</keyword>
<dbReference type="SUPFAM" id="SSF49764">
    <property type="entry name" value="HSP20-like chaperones"/>
    <property type="match status" value="1"/>
</dbReference>
<organism evidence="4 5">
    <name type="scientific">Trichogramma kaykai</name>
    <dbReference type="NCBI Taxonomy" id="54128"/>
    <lineage>
        <taxon>Eukaryota</taxon>
        <taxon>Metazoa</taxon>
        <taxon>Ecdysozoa</taxon>
        <taxon>Arthropoda</taxon>
        <taxon>Hexapoda</taxon>
        <taxon>Insecta</taxon>
        <taxon>Pterygota</taxon>
        <taxon>Neoptera</taxon>
        <taxon>Endopterygota</taxon>
        <taxon>Hymenoptera</taxon>
        <taxon>Apocrita</taxon>
        <taxon>Proctotrupomorpha</taxon>
        <taxon>Chalcidoidea</taxon>
        <taxon>Trichogrammatidae</taxon>
        <taxon>Trichogramma</taxon>
    </lineage>
</organism>
<dbReference type="EMBL" id="JBJJXI010000061">
    <property type="protein sequence ID" value="KAL3397854.1"/>
    <property type="molecule type" value="Genomic_DNA"/>
</dbReference>
<accession>A0ABD2WXL6</accession>
<feature type="domain" description="CS" evidence="3">
    <location>
        <begin position="19"/>
        <end position="106"/>
    </location>
</feature>
<feature type="compositionally biased region" description="Basic and acidic residues" evidence="2">
    <location>
        <begin position="167"/>
        <end position="177"/>
    </location>
</feature>
<dbReference type="InterPro" id="IPR007052">
    <property type="entry name" value="CS_dom"/>
</dbReference>
<evidence type="ECO:0000259" key="3">
    <source>
        <dbReference type="PROSITE" id="PS51203"/>
    </source>
</evidence>
<evidence type="ECO:0000256" key="1">
    <source>
        <dbReference type="ARBA" id="ARBA00025733"/>
    </source>
</evidence>
<proteinExistence type="inferred from homology"/>
<dbReference type="Gene3D" id="2.60.40.790">
    <property type="match status" value="1"/>
</dbReference>
<dbReference type="PANTHER" id="PTHR22932:SF1">
    <property type="entry name" value="CO-CHAPERONE PROTEIN DAF-41"/>
    <property type="match status" value="1"/>
</dbReference>
<dbReference type="PANTHER" id="PTHR22932">
    <property type="entry name" value="TELOMERASE-BINDING PROTEIN P23 HSP90 CO-CHAPERONE"/>
    <property type="match status" value="1"/>
</dbReference>
<evidence type="ECO:0000313" key="5">
    <source>
        <dbReference type="Proteomes" id="UP001627154"/>
    </source>
</evidence>
<dbReference type="InterPro" id="IPR045250">
    <property type="entry name" value="p23-like"/>
</dbReference>
<comment type="similarity">
    <text evidence="1">Belongs to the p23/wos2 family.</text>
</comment>
<comment type="caution">
    <text evidence="4">The sequence shown here is derived from an EMBL/GenBank/DDBJ whole genome shotgun (WGS) entry which is preliminary data.</text>
</comment>
<dbReference type="PROSITE" id="PS51203">
    <property type="entry name" value="CS"/>
    <property type="match status" value="1"/>
</dbReference>
<dbReference type="CDD" id="cd06463">
    <property type="entry name" value="p23_like"/>
    <property type="match status" value="1"/>
</dbReference>
<dbReference type="Proteomes" id="UP001627154">
    <property type="component" value="Unassembled WGS sequence"/>
</dbReference>